<name>A0A850PH40_9PROT</name>
<dbReference type="AlphaFoldDB" id="A0A850PH40"/>
<feature type="non-terminal residue" evidence="2">
    <location>
        <position position="95"/>
    </location>
</feature>
<comment type="caution">
    <text evidence="2">The sequence shown here is derived from an EMBL/GenBank/DDBJ whole genome shotgun (WGS) entry which is preliminary data.</text>
</comment>
<dbReference type="EMBL" id="JABXXR010000288">
    <property type="protein sequence ID" value="NVN42133.1"/>
    <property type="molecule type" value="Genomic_DNA"/>
</dbReference>
<gene>
    <name evidence="2" type="ORF">HUK82_16430</name>
</gene>
<feature type="chain" id="PRO_5032416504" evidence="1">
    <location>
        <begin position="29"/>
        <end position="95"/>
    </location>
</feature>
<keyword evidence="1" id="KW-0732">Signal</keyword>
<evidence type="ECO:0000313" key="2">
    <source>
        <dbReference type="EMBL" id="NVN42133.1"/>
    </source>
</evidence>
<organism evidence="2 3">
    <name type="scientific">Ameyamaea chiangmaiensis</name>
    <dbReference type="NCBI Taxonomy" id="442969"/>
    <lineage>
        <taxon>Bacteria</taxon>
        <taxon>Pseudomonadati</taxon>
        <taxon>Pseudomonadota</taxon>
        <taxon>Alphaproteobacteria</taxon>
        <taxon>Acetobacterales</taxon>
        <taxon>Acetobacteraceae</taxon>
        <taxon>Ameyamaea</taxon>
    </lineage>
</organism>
<dbReference type="RefSeq" id="WP_176614940.1">
    <property type="nucleotide sequence ID" value="NZ_JABXXR010000288.1"/>
</dbReference>
<accession>A0A850PH40</accession>
<sequence length="95" mass="9718">MTLSGLSARAVVAGCLLLAVTPVSPLTAAPLHATAPRAADTSVAAAQERDDRAILTFAPQDDGRVEIAGVPRLGIPALRLDPRRDAGRAVDLGLV</sequence>
<feature type="signal peptide" evidence="1">
    <location>
        <begin position="1"/>
        <end position="28"/>
    </location>
</feature>
<dbReference type="Proteomes" id="UP000585665">
    <property type="component" value="Unassembled WGS sequence"/>
</dbReference>
<protein>
    <submittedName>
        <fullName evidence="2">Uncharacterized protein</fullName>
    </submittedName>
</protein>
<keyword evidence="3" id="KW-1185">Reference proteome</keyword>
<evidence type="ECO:0000256" key="1">
    <source>
        <dbReference type="SAM" id="SignalP"/>
    </source>
</evidence>
<evidence type="ECO:0000313" key="3">
    <source>
        <dbReference type="Proteomes" id="UP000585665"/>
    </source>
</evidence>
<reference evidence="2 3" key="1">
    <citation type="submission" date="2020-06" db="EMBL/GenBank/DDBJ databases">
        <title>Description of novel acetic acid bacteria.</title>
        <authorList>
            <person name="Sombolestani A."/>
        </authorList>
    </citation>
    <scope>NUCLEOTIDE SEQUENCE [LARGE SCALE GENOMIC DNA]</scope>
    <source>
        <strain evidence="2 3">LMG 27010</strain>
    </source>
</reference>
<proteinExistence type="predicted"/>